<sequence>MKQHLSILILLLLVNTTFGQTYANLHQLDHTKVYYSSDAKERAIKILDNVAKAEHFFQSEFNVKADYTLLVLSPADWKTYAHPNAIYGIPHFLPDGRLVVAAENNDFWKRNTPFIDKIPNELATILKETYTDKNGEIALTDFFDLLAVHELGHAFQHAAGMLKQRTWLYETFCNVLLHTYFAEKNPAQLPYLTVFPQVAIQSFPAERLKYNTLEDFEKYYNEIATKHPDNYGWYQCCFHVLAAEIYDLGGKDVMKKMWDILMNQNEKLNDDDLTDLLIKAHPALEQAITNWNNQ</sequence>
<protein>
    <submittedName>
        <fullName evidence="2">Uncharacterized protein</fullName>
    </submittedName>
</protein>
<comment type="caution">
    <text evidence="2">The sequence shown here is derived from an EMBL/GenBank/DDBJ whole genome shotgun (WGS) entry which is preliminary data.</text>
</comment>
<accession>A0ABR7YAT2</accession>
<dbReference type="Proteomes" id="UP000651271">
    <property type="component" value="Unassembled WGS sequence"/>
</dbReference>
<proteinExistence type="predicted"/>
<organism evidence="2 3">
    <name type="scientific">Sphingobacterium litopenaei</name>
    <dbReference type="NCBI Taxonomy" id="2763500"/>
    <lineage>
        <taxon>Bacteria</taxon>
        <taxon>Pseudomonadati</taxon>
        <taxon>Bacteroidota</taxon>
        <taxon>Sphingobacteriia</taxon>
        <taxon>Sphingobacteriales</taxon>
        <taxon>Sphingobacteriaceae</taxon>
        <taxon>Sphingobacterium</taxon>
    </lineage>
</organism>
<evidence type="ECO:0000256" key="1">
    <source>
        <dbReference type="SAM" id="SignalP"/>
    </source>
</evidence>
<reference evidence="2 3" key="1">
    <citation type="submission" date="2020-08" db="EMBL/GenBank/DDBJ databases">
        <title>Sphingobacterium sp. DN04309 isolated from aquaculture water.</title>
        <authorList>
            <person name="Zhang M."/>
        </authorList>
    </citation>
    <scope>NUCLEOTIDE SEQUENCE [LARGE SCALE GENOMIC DNA]</scope>
    <source>
        <strain evidence="2 3">DN04309</strain>
    </source>
</reference>
<evidence type="ECO:0000313" key="3">
    <source>
        <dbReference type="Proteomes" id="UP000651271"/>
    </source>
</evidence>
<evidence type="ECO:0000313" key="2">
    <source>
        <dbReference type="EMBL" id="MBD1428400.1"/>
    </source>
</evidence>
<keyword evidence="1" id="KW-0732">Signal</keyword>
<dbReference type="EMBL" id="JACOIJ010000003">
    <property type="protein sequence ID" value="MBD1428400.1"/>
    <property type="molecule type" value="Genomic_DNA"/>
</dbReference>
<name>A0ABR7YAT2_9SPHI</name>
<keyword evidence="3" id="KW-1185">Reference proteome</keyword>
<gene>
    <name evidence="2" type="ORF">H8B04_02265</name>
</gene>
<feature type="chain" id="PRO_5046855544" evidence="1">
    <location>
        <begin position="24"/>
        <end position="294"/>
    </location>
</feature>
<feature type="signal peptide" evidence="1">
    <location>
        <begin position="1"/>
        <end position="23"/>
    </location>
</feature>